<evidence type="ECO:0000259" key="5">
    <source>
        <dbReference type="PROSITE" id="PS50043"/>
    </source>
</evidence>
<keyword evidence="2" id="KW-0238">DNA-binding</keyword>
<dbReference type="Pfam" id="PF00196">
    <property type="entry name" value="GerE"/>
    <property type="match status" value="1"/>
</dbReference>
<dbReference type="SMART" id="SM00421">
    <property type="entry name" value="HTH_LUXR"/>
    <property type="match status" value="1"/>
</dbReference>
<dbReference type="InterPro" id="IPR016032">
    <property type="entry name" value="Sig_transdc_resp-reg_C-effctor"/>
</dbReference>
<keyword evidence="3" id="KW-0804">Transcription</keyword>
<protein>
    <submittedName>
        <fullName evidence="7">Response regulator</fullName>
    </submittedName>
</protein>
<sequence length="201" mass="22013">MSAVVHMVDDDSDVLVALGRILRTEGFAVSASRSTREFLERYDPDIPGCVVLDLSMPEIDGLQTQALLESRGIACPVIFLTGCGDVHSSVCAMKNGAIDFLTKPVEADALIEAVSRGLEHDQRARAQAEEQCRVSMRFAVLTPREREVLKHVLAGRLNKQIAADLGIVEKTIKVHRSHVMHKLGVRSVAELVRLAERAHVA</sequence>
<reference evidence="7 8" key="1">
    <citation type="journal article" date="2023" name="Int. J. Syst. Evol. Microbiol.">
        <title>Physiological and genomic analyses of cobalamin (vitamin B12)-auxotrophy of Lysobacter auxotrophicus sp. nov., a methionine-auxotrophic chitinolytic bacterium isolated from chitin-treated soil.</title>
        <authorList>
            <person name="Saito A."/>
            <person name="Dohra H."/>
            <person name="Hamada M."/>
            <person name="Moriuchi R."/>
            <person name="Kotsuchibashi Y."/>
            <person name="Mori K."/>
        </authorList>
    </citation>
    <scope>NUCLEOTIDE SEQUENCE [LARGE SCALE GENOMIC DNA]</scope>
    <source>
        <strain evidence="7 8">5-21a</strain>
    </source>
</reference>
<name>A0ABN6UJF9_9GAMM</name>
<dbReference type="Gene3D" id="3.40.50.2300">
    <property type="match status" value="1"/>
</dbReference>
<dbReference type="Gene3D" id="1.10.10.10">
    <property type="entry name" value="Winged helix-like DNA-binding domain superfamily/Winged helix DNA-binding domain"/>
    <property type="match status" value="1"/>
</dbReference>
<feature type="domain" description="HTH luxR-type" evidence="5">
    <location>
        <begin position="134"/>
        <end position="199"/>
    </location>
</feature>
<evidence type="ECO:0000313" key="7">
    <source>
        <dbReference type="EMBL" id="BDU16448.1"/>
    </source>
</evidence>
<dbReference type="EMBL" id="AP027041">
    <property type="protein sequence ID" value="BDU16448.1"/>
    <property type="molecule type" value="Genomic_DNA"/>
</dbReference>
<evidence type="ECO:0000259" key="6">
    <source>
        <dbReference type="PROSITE" id="PS50110"/>
    </source>
</evidence>
<feature type="modified residue" description="4-aspartylphosphate" evidence="4">
    <location>
        <position position="53"/>
    </location>
</feature>
<accession>A0ABN6UJF9</accession>
<dbReference type="CDD" id="cd06170">
    <property type="entry name" value="LuxR_C_like"/>
    <property type="match status" value="1"/>
</dbReference>
<dbReference type="InterPro" id="IPR036388">
    <property type="entry name" value="WH-like_DNA-bd_sf"/>
</dbReference>
<dbReference type="PANTHER" id="PTHR44688">
    <property type="entry name" value="DNA-BINDING TRANSCRIPTIONAL ACTIVATOR DEVR_DOSR"/>
    <property type="match status" value="1"/>
</dbReference>
<organism evidence="7 8">
    <name type="scientific">Lysobacter auxotrophicus</name>
    <dbReference type="NCBI Taxonomy" id="2992573"/>
    <lineage>
        <taxon>Bacteria</taxon>
        <taxon>Pseudomonadati</taxon>
        <taxon>Pseudomonadota</taxon>
        <taxon>Gammaproteobacteria</taxon>
        <taxon>Lysobacterales</taxon>
        <taxon>Lysobacteraceae</taxon>
        <taxon>Lysobacter</taxon>
    </lineage>
</organism>
<evidence type="ECO:0000256" key="1">
    <source>
        <dbReference type="ARBA" id="ARBA00023015"/>
    </source>
</evidence>
<dbReference type="PRINTS" id="PR00038">
    <property type="entry name" value="HTHLUXR"/>
</dbReference>
<evidence type="ECO:0000256" key="4">
    <source>
        <dbReference type="PROSITE-ProRule" id="PRU00169"/>
    </source>
</evidence>
<dbReference type="InterPro" id="IPR001789">
    <property type="entry name" value="Sig_transdc_resp-reg_receiver"/>
</dbReference>
<dbReference type="Pfam" id="PF00072">
    <property type="entry name" value="Response_reg"/>
    <property type="match status" value="1"/>
</dbReference>
<evidence type="ECO:0000313" key="8">
    <source>
        <dbReference type="Proteomes" id="UP001317822"/>
    </source>
</evidence>
<dbReference type="SMART" id="SM00448">
    <property type="entry name" value="REC"/>
    <property type="match status" value="1"/>
</dbReference>
<dbReference type="PROSITE" id="PS50043">
    <property type="entry name" value="HTH_LUXR_2"/>
    <property type="match status" value="1"/>
</dbReference>
<keyword evidence="4" id="KW-0597">Phosphoprotein</keyword>
<dbReference type="RefSeq" id="WP_281781832.1">
    <property type="nucleotide sequence ID" value="NZ_AP027041.1"/>
</dbReference>
<dbReference type="InterPro" id="IPR000792">
    <property type="entry name" value="Tscrpt_reg_LuxR_C"/>
</dbReference>
<dbReference type="PANTHER" id="PTHR44688:SF16">
    <property type="entry name" value="DNA-BINDING TRANSCRIPTIONAL ACTIVATOR DEVR_DOSR"/>
    <property type="match status" value="1"/>
</dbReference>
<gene>
    <name evidence="7" type="ORF">LA521A_16490</name>
</gene>
<proteinExistence type="predicted"/>
<dbReference type="PROSITE" id="PS00622">
    <property type="entry name" value="HTH_LUXR_1"/>
    <property type="match status" value="1"/>
</dbReference>
<dbReference type="InterPro" id="IPR011006">
    <property type="entry name" value="CheY-like_superfamily"/>
</dbReference>
<keyword evidence="8" id="KW-1185">Reference proteome</keyword>
<keyword evidence="1" id="KW-0805">Transcription regulation</keyword>
<feature type="domain" description="Response regulatory" evidence="6">
    <location>
        <begin position="4"/>
        <end position="118"/>
    </location>
</feature>
<evidence type="ECO:0000256" key="2">
    <source>
        <dbReference type="ARBA" id="ARBA00023125"/>
    </source>
</evidence>
<dbReference type="SUPFAM" id="SSF52172">
    <property type="entry name" value="CheY-like"/>
    <property type="match status" value="1"/>
</dbReference>
<dbReference type="PROSITE" id="PS50110">
    <property type="entry name" value="RESPONSE_REGULATORY"/>
    <property type="match status" value="1"/>
</dbReference>
<evidence type="ECO:0000256" key="3">
    <source>
        <dbReference type="ARBA" id="ARBA00023163"/>
    </source>
</evidence>
<dbReference type="SUPFAM" id="SSF46894">
    <property type="entry name" value="C-terminal effector domain of the bipartite response regulators"/>
    <property type="match status" value="1"/>
</dbReference>
<dbReference type="Proteomes" id="UP001317822">
    <property type="component" value="Chromosome"/>
</dbReference>